<keyword evidence="7 9" id="KW-0472">Membrane</keyword>
<evidence type="ECO:0000256" key="4">
    <source>
        <dbReference type="ARBA" id="ARBA00022692"/>
    </source>
</evidence>
<name>A0A6J4JD86_9PROT</name>
<comment type="similarity">
    <text evidence="8">Belongs to the binding-protein-dependent transport system permease family. LivHM subfamily.</text>
</comment>
<feature type="domain" description="Sigma-54 factor interaction" evidence="10">
    <location>
        <begin position="1"/>
        <end position="165"/>
    </location>
</feature>
<dbReference type="InterPro" id="IPR017779">
    <property type="entry name" value="ABC_UrtB_bac"/>
</dbReference>
<accession>A0A6J4JD86</accession>
<evidence type="ECO:0000256" key="6">
    <source>
        <dbReference type="ARBA" id="ARBA00022989"/>
    </source>
</evidence>
<dbReference type="GO" id="GO:0005886">
    <property type="term" value="C:plasma membrane"/>
    <property type="evidence" value="ECO:0007669"/>
    <property type="project" value="UniProtKB-SubCell"/>
</dbReference>
<evidence type="ECO:0000256" key="1">
    <source>
        <dbReference type="ARBA" id="ARBA00004651"/>
    </source>
</evidence>
<protein>
    <submittedName>
        <fullName evidence="11">Urea ABC transporter, permease protein UrtB</fullName>
    </submittedName>
</protein>
<keyword evidence="6 9" id="KW-1133">Transmembrane helix</keyword>
<feature type="transmembrane region" description="Helical" evidence="9">
    <location>
        <begin position="477"/>
        <end position="501"/>
    </location>
</feature>
<evidence type="ECO:0000313" key="11">
    <source>
        <dbReference type="EMBL" id="CAA9273182.1"/>
    </source>
</evidence>
<dbReference type="NCBIfam" id="TIGR03409">
    <property type="entry name" value="urea_trans_UrtB"/>
    <property type="match status" value="1"/>
</dbReference>
<dbReference type="PROSITE" id="PS50045">
    <property type="entry name" value="SIGMA54_INTERACT_4"/>
    <property type="match status" value="1"/>
</dbReference>
<keyword evidence="2" id="KW-0813">Transport</keyword>
<dbReference type="GO" id="GO:0006355">
    <property type="term" value="P:regulation of DNA-templated transcription"/>
    <property type="evidence" value="ECO:0007669"/>
    <property type="project" value="InterPro"/>
</dbReference>
<dbReference type="EMBL" id="CADCTD010000150">
    <property type="protein sequence ID" value="CAA9273182.1"/>
    <property type="molecule type" value="Genomic_DNA"/>
</dbReference>
<feature type="transmembrane region" description="Helical" evidence="9">
    <location>
        <begin position="255"/>
        <end position="278"/>
    </location>
</feature>
<proteinExistence type="inferred from homology"/>
<evidence type="ECO:0000259" key="10">
    <source>
        <dbReference type="PROSITE" id="PS50045"/>
    </source>
</evidence>
<evidence type="ECO:0000256" key="7">
    <source>
        <dbReference type="ARBA" id="ARBA00023136"/>
    </source>
</evidence>
<dbReference type="PANTHER" id="PTHR11795">
    <property type="entry name" value="BRANCHED-CHAIN AMINO ACID TRANSPORT SYSTEM PERMEASE PROTEIN LIVH"/>
    <property type="match status" value="1"/>
</dbReference>
<feature type="transmembrane region" description="Helical" evidence="9">
    <location>
        <begin position="313"/>
        <end position="333"/>
    </location>
</feature>
<dbReference type="InterPro" id="IPR002078">
    <property type="entry name" value="Sigma_54_int"/>
</dbReference>
<evidence type="ECO:0000256" key="3">
    <source>
        <dbReference type="ARBA" id="ARBA00022475"/>
    </source>
</evidence>
<dbReference type="GO" id="GO:0006865">
    <property type="term" value="P:amino acid transport"/>
    <property type="evidence" value="ECO:0007669"/>
    <property type="project" value="UniProtKB-KW"/>
</dbReference>
<feature type="transmembrane region" description="Helical" evidence="9">
    <location>
        <begin position="345"/>
        <end position="363"/>
    </location>
</feature>
<dbReference type="Pfam" id="PF02653">
    <property type="entry name" value="BPD_transp_2"/>
    <property type="match status" value="1"/>
</dbReference>
<evidence type="ECO:0000256" key="5">
    <source>
        <dbReference type="ARBA" id="ARBA00022970"/>
    </source>
</evidence>
<keyword evidence="4 9" id="KW-0812">Transmembrane</keyword>
<evidence type="ECO:0000256" key="8">
    <source>
        <dbReference type="ARBA" id="ARBA00037998"/>
    </source>
</evidence>
<keyword evidence="5" id="KW-0029">Amino-acid transport</keyword>
<feature type="transmembrane region" description="Helical" evidence="9">
    <location>
        <begin position="393"/>
        <end position="412"/>
    </location>
</feature>
<comment type="subcellular location">
    <subcellularLocation>
        <location evidence="1">Cell membrane</location>
        <topology evidence="1">Multi-pass membrane protein</topology>
    </subcellularLocation>
</comment>
<feature type="transmembrane region" description="Helical" evidence="9">
    <location>
        <begin position="507"/>
        <end position="526"/>
    </location>
</feature>
<dbReference type="GO" id="GO:0022857">
    <property type="term" value="F:transmembrane transporter activity"/>
    <property type="evidence" value="ECO:0007669"/>
    <property type="project" value="InterPro"/>
</dbReference>
<keyword evidence="3" id="KW-1003">Cell membrane</keyword>
<dbReference type="CDD" id="cd06582">
    <property type="entry name" value="TM_PBP1_LivH_like"/>
    <property type="match status" value="1"/>
</dbReference>
<gene>
    <name evidence="11" type="ORF">AVDCRST_MAG27-3643</name>
</gene>
<organism evidence="11">
    <name type="scientific">uncultured Craurococcus sp</name>
    <dbReference type="NCBI Taxonomy" id="1135998"/>
    <lineage>
        <taxon>Bacteria</taxon>
        <taxon>Pseudomonadati</taxon>
        <taxon>Pseudomonadota</taxon>
        <taxon>Alphaproteobacteria</taxon>
        <taxon>Acetobacterales</taxon>
        <taxon>Acetobacteraceae</taxon>
        <taxon>Craurococcus</taxon>
        <taxon>environmental samples</taxon>
    </lineage>
</organism>
<reference evidence="11" key="1">
    <citation type="submission" date="2020-02" db="EMBL/GenBank/DDBJ databases">
        <authorList>
            <person name="Meier V. D."/>
        </authorList>
    </citation>
    <scope>NUCLEOTIDE SEQUENCE</scope>
    <source>
        <strain evidence="11">AVDCRST_MAG27</strain>
    </source>
</reference>
<evidence type="ECO:0000256" key="2">
    <source>
        <dbReference type="ARBA" id="ARBA00022448"/>
    </source>
</evidence>
<dbReference type="InterPro" id="IPR052157">
    <property type="entry name" value="BCAA_transport_permease"/>
</dbReference>
<dbReference type="InterPro" id="IPR001851">
    <property type="entry name" value="ABC_transp_permease"/>
</dbReference>
<evidence type="ECO:0000256" key="9">
    <source>
        <dbReference type="SAM" id="Phobius"/>
    </source>
</evidence>
<dbReference type="AlphaFoldDB" id="A0A6J4JD86"/>
<sequence>MRTGAAEHGGGAGGFPAPPFLKVDMRQLLLALGLMLWLALPARAQDAFTAALPGLAGGFSDIATSVEQLGVLGDPRALPVLRALQEGRLQRTADGRVLLPGGIDAATGQAADAAAAETVRLNNRVRQALRGALGRLQLVSPDAAERGAAAEAIFRARSAEDVPLLQAAIAREADAGVRAKMVLALAAAQLVAPDEEAKRAAVARLGAAGAAEARALLLEARASNPDMATAIDVSVATIDRALSIRRAAETLFQGLSLGSVLLLAALGLAVTFGVMGVINMAHGEFVMLGAYATFVVQEACRGTPWLAPWSLPLSVPAAFLVAAAAGAVLERGLIRHLYGRPLETLLMTFGVGMILQQAVRVAFGAQNREVISPAWMQGTLMLPGGVAVTQNRLWIIVFGIAVLLLVVAAIRFTRFGLEMRAVVQNRRIAATMGIRTGRVDALTFAFGSGIAGMAGVAVSQIDNVSPNLGTGYIIDSFMVVVFGGVGSLTGTLVGALTLGVVNKVLEPYAGAVLAKVFVLVAIMLFIQRRPRGLFALKGRAAES</sequence>
<dbReference type="PANTHER" id="PTHR11795:SF447">
    <property type="entry name" value="ABC TRANSPORTER PERMEASE PROTEIN"/>
    <property type="match status" value="1"/>
</dbReference>
<dbReference type="GO" id="GO:0005524">
    <property type="term" value="F:ATP binding"/>
    <property type="evidence" value="ECO:0007669"/>
    <property type="project" value="InterPro"/>
</dbReference>